<dbReference type="InterPro" id="IPR036249">
    <property type="entry name" value="Thioredoxin-like_sf"/>
</dbReference>
<keyword evidence="2 5" id="KW-0812">Transmembrane</keyword>
<dbReference type="Proteomes" id="UP000515154">
    <property type="component" value="Linkage group LG6"/>
</dbReference>
<sequence length="278" mass="32215">MTGFIETAKSFLVPHYIFNVLLCFTYFFLKTTRPMCTFLFYDCKLELKEWEWLTFLACIIVIKNRRQTNFLSYISTACMFGKALNFLLFLKQGPIYGLCFAIPCLLHLIFCPEPAYAGPENLTYFRGSHLPDEIERDKRISWVIAFYAAWSPACISFAPIFAEVSSEYSLPNLKFGKLDGSRYPDIAKKYNIDTSTWSKQLPAVILFQEGKEKSRLPILDAKNKVVKYNFQKENFIRDIGLNDAFHQCKKTCPKEKKPKENDPKNSTADKDLDSKKKD</sequence>
<keyword evidence="2" id="KW-0472">Membrane</keyword>
<dbReference type="KEGG" id="osn:115212960"/>
<dbReference type="GO" id="GO:0015035">
    <property type="term" value="F:protein-disulfide reductase activity"/>
    <property type="evidence" value="ECO:0007669"/>
    <property type="project" value="TreeGrafter"/>
</dbReference>
<dbReference type="AlphaFoldDB" id="A0A6P7SGY3"/>
<feature type="transmembrane region" description="Helical" evidence="2">
    <location>
        <begin position="70"/>
        <end position="89"/>
    </location>
</feature>
<dbReference type="Gene3D" id="3.40.30.10">
    <property type="entry name" value="Glutaredoxin"/>
    <property type="match status" value="1"/>
</dbReference>
<evidence type="ECO:0000256" key="2">
    <source>
        <dbReference type="SAM" id="Phobius"/>
    </source>
</evidence>
<evidence type="ECO:0000256" key="1">
    <source>
        <dbReference type="SAM" id="MobiDB-lite"/>
    </source>
</evidence>
<dbReference type="SUPFAM" id="SSF52833">
    <property type="entry name" value="Thioredoxin-like"/>
    <property type="match status" value="1"/>
</dbReference>
<accession>A0A6P7SGY3</accession>
<reference evidence="5" key="1">
    <citation type="submission" date="2025-08" db="UniProtKB">
        <authorList>
            <consortium name="RefSeq"/>
        </authorList>
    </citation>
    <scope>IDENTIFICATION</scope>
</reference>
<evidence type="ECO:0000313" key="5">
    <source>
        <dbReference type="RefSeq" id="XP_029637674.1"/>
    </source>
</evidence>
<keyword evidence="2" id="KW-1133">Transmembrane helix</keyword>
<feature type="region of interest" description="Disordered" evidence="1">
    <location>
        <begin position="252"/>
        <end position="278"/>
    </location>
</feature>
<name>A0A6P7SGY3_9MOLL</name>
<evidence type="ECO:0000313" key="4">
    <source>
        <dbReference type="Proteomes" id="UP000515154"/>
    </source>
</evidence>
<organism evidence="4 5">
    <name type="scientific">Octopus sinensis</name>
    <name type="common">East Asian common octopus</name>
    <dbReference type="NCBI Taxonomy" id="2607531"/>
    <lineage>
        <taxon>Eukaryota</taxon>
        <taxon>Metazoa</taxon>
        <taxon>Spiralia</taxon>
        <taxon>Lophotrochozoa</taxon>
        <taxon>Mollusca</taxon>
        <taxon>Cephalopoda</taxon>
        <taxon>Coleoidea</taxon>
        <taxon>Octopodiformes</taxon>
        <taxon>Octopoda</taxon>
        <taxon>Incirrata</taxon>
        <taxon>Octopodidae</taxon>
        <taxon>Octopus</taxon>
    </lineage>
</organism>
<dbReference type="InterPro" id="IPR013766">
    <property type="entry name" value="Thioredoxin_domain"/>
</dbReference>
<dbReference type="GO" id="GO:0005737">
    <property type="term" value="C:cytoplasm"/>
    <property type="evidence" value="ECO:0007669"/>
    <property type="project" value="TreeGrafter"/>
</dbReference>
<evidence type="ECO:0000259" key="3">
    <source>
        <dbReference type="Pfam" id="PF00085"/>
    </source>
</evidence>
<dbReference type="Pfam" id="PF00085">
    <property type="entry name" value="Thioredoxin"/>
    <property type="match status" value="1"/>
</dbReference>
<protein>
    <submittedName>
        <fullName evidence="5">Thioredoxin-related transmembrane protein 2 homolog isoform X2</fullName>
    </submittedName>
</protein>
<keyword evidence="4" id="KW-1185">Reference proteome</keyword>
<dbReference type="PANTHER" id="PTHR45663:SF44">
    <property type="entry name" value="OS01G0200400 PROTEIN"/>
    <property type="match status" value="1"/>
</dbReference>
<dbReference type="RefSeq" id="XP_029637674.1">
    <property type="nucleotide sequence ID" value="XM_029781814.2"/>
</dbReference>
<dbReference type="PANTHER" id="PTHR45663">
    <property type="entry name" value="GEO12009P1"/>
    <property type="match status" value="1"/>
</dbReference>
<feature type="transmembrane region" description="Helical" evidence="2">
    <location>
        <begin position="12"/>
        <end position="29"/>
    </location>
</feature>
<proteinExistence type="predicted"/>
<gene>
    <name evidence="5" type="primary">LOC115212960</name>
</gene>
<feature type="domain" description="Thioredoxin" evidence="3">
    <location>
        <begin position="138"/>
        <end position="215"/>
    </location>
</feature>